<dbReference type="EMBL" id="CP127221">
    <property type="protein sequence ID" value="WIW94944.1"/>
    <property type="molecule type" value="Genomic_DNA"/>
</dbReference>
<dbReference type="AlphaFoldDB" id="A0A9Y2F1P4"/>
<name>A0A9Y2F1P4_9SPHN</name>
<proteinExistence type="predicted"/>
<gene>
    <name evidence="2" type="ORF">QQX03_08160</name>
</gene>
<evidence type="ECO:0000256" key="1">
    <source>
        <dbReference type="SAM" id="Phobius"/>
    </source>
</evidence>
<dbReference type="KEGG" id="arue:QQX03_08160"/>
<accession>A0A9Y2F1P4</accession>
<reference evidence="2 3" key="1">
    <citation type="submission" date="2023-06" db="EMBL/GenBank/DDBJ databases">
        <title>Altererythrobacter rubellus NBRC 112769 genome.</title>
        <authorList>
            <person name="Zhang K."/>
        </authorList>
    </citation>
    <scope>NUCLEOTIDE SEQUENCE [LARGE SCALE GENOMIC DNA]</scope>
    <source>
        <strain evidence="2 3">NBRC 112769</strain>
    </source>
</reference>
<evidence type="ECO:0000313" key="2">
    <source>
        <dbReference type="EMBL" id="WIW94944.1"/>
    </source>
</evidence>
<organism evidence="2 3">
    <name type="scientific">Altererythrobacter rubellus</name>
    <dbReference type="NCBI Taxonomy" id="2173831"/>
    <lineage>
        <taxon>Bacteria</taxon>
        <taxon>Pseudomonadati</taxon>
        <taxon>Pseudomonadota</taxon>
        <taxon>Alphaproteobacteria</taxon>
        <taxon>Sphingomonadales</taxon>
        <taxon>Erythrobacteraceae</taxon>
        <taxon>Altererythrobacter</taxon>
    </lineage>
</organism>
<keyword evidence="1" id="KW-1133">Transmembrane helix</keyword>
<feature type="transmembrane region" description="Helical" evidence="1">
    <location>
        <begin position="63"/>
        <end position="81"/>
    </location>
</feature>
<keyword evidence="3" id="KW-1185">Reference proteome</keyword>
<dbReference type="Proteomes" id="UP001231445">
    <property type="component" value="Chromosome"/>
</dbReference>
<keyword evidence="1" id="KW-0812">Transmembrane</keyword>
<protein>
    <submittedName>
        <fullName evidence="2">Uncharacterized protein</fullName>
    </submittedName>
</protein>
<dbReference type="RefSeq" id="WP_285975260.1">
    <property type="nucleotide sequence ID" value="NZ_CP127221.1"/>
</dbReference>
<evidence type="ECO:0000313" key="3">
    <source>
        <dbReference type="Proteomes" id="UP001231445"/>
    </source>
</evidence>
<sequence length="103" mass="10789">MTDLKRQLKEDKAIRSAARSILLAQIAQVRHGLSGQRIGEKLADKIGNPALEKLENAGTPAKVIAAAVAGAASVVAVALAWKPLTDLFATTAEEEALETDDDA</sequence>
<keyword evidence="1" id="KW-0472">Membrane</keyword>